<accession>A0A977PZI5</accession>
<dbReference type="Pfam" id="PF09700">
    <property type="entry name" value="Cas_Cmr3"/>
    <property type="match status" value="1"/>
</dbReference>
<protein>
    <submittedName>
        <fullName evidence="1">Type III-B CRISPR module-associated protein Cmr3</fullName>
    </submittedName>
</protein>
<reference evidence="1" key="1">
    <citation type="submission" date="2021-04" db="EMBL/GenBank/DDBJ databases">
        <title>Genome sequence of Woronichinia naegeliana from Washington state freshwater lake bloom.</title>
        <authorList>
            <person name="Dreher T.W."/>
        </authorList>
    </citation>
    <scope>NUCLEOTIDE SEQUENCE</scope>
    <source>
        <strain evidence="1">WA131</strain>
    </source>
</reference>
<evidence type="ECO:0000313" key="1">
    <source>
        <dbReference type="EMBL" id="UXE64348.1"/>
    </source>
</evidence>
<dbReference type="Proteomes" id="UP001065613">
    <property type="component" value="Chromosome"/>
</dbReference>
<organism evidence="1">
    <name type="scientific">Woronichinia naegeliana WA131</name>
    <dbReference type="NCBI Taxonomy" id="2824559"/>
    <lineage>
        <taxon>Bacteria</taxon>
        <taxon>Bacillati</taxon>
        <taxon>Cyanobacteriota</taxon>
        <taxon>Cyanophyceae</taxon>
        <taxon>Synechococcales</taxon>
        <taxon>Coelosphaeriaceae</taxon>
        <taxon>Woronichinia</taxon>
    </lineage>
</organism>
<sequence>MTKAFTHLLQITPLGLLYGSAGGFLSPENLVGRSGNKFPPSSATVSGLYAQVQSNPERAEKKTWLLPDLCLAGPFWAKSEEIKPDSQNFFVPTPFNFLAQKPFAQVNKTDQDLGQVKHHLKWNDADKIWQDTKEQSIQGKFDQDSWIAIQDWQNPQQVYESPWKYLPHLHPRLQEEQRHTKEGDLFLENAVQVDPDISLIYLTNEVLPDGWYRFGGEGHLVDIKCCQLTDQKIIDLLHKKIGNTFALITPAIWGSNRFSYRFPQLPESNPSVIDPDWNYDALITERPQPFRYRLGGKLSRGRYGIPAGSVYVLQKALDKPWHDWPENWFPTEAYSFKRWGCGLALPLAM</sequence>
<dbReference type="InterPro" id="IPR019117">
    <property type="entry name" value="CRISPR-assoc_protein_Cmr3"/>
</dbReference>
<dbReference type="EMBL" id="CP073041">
    <property type="protein sequence ID" value="UXE64348.1"/>
    <property type="molecule type" value="Genomic_DNA"/>
</dbReference>
<gene>
    <name evidence="1" type="ORF">KA717_18825</name>
</gene>
<dbReference type="AlphaFoldDB" id="A0A977PZI5"/>
<dbReference type="KEGG" id="wna:KA717_18825"/>
<name>A0A977PZI5_9CYAN</name>
<proteinExistence type="predicted"/>